<evidence type="ECO:0000256" key="5">
    <source>
        <dbReference type="PROSITE-ProRule" id="PRU00206"/>
    </source>
</evidence>
<feature type="region of interest" description="Disordered" evidence="6">
    <location>
        <begin position="1"/>
        <end position="76"/>
    </location>
</feature>
<dbReference type="InterPro" id="IPR020411">
    <property type="entry name" value="TNFR_1B"/>
</dbReference>
<feature type="repeat" description="TNFR-Cys" evidence="5">
    <location>
        <begin position="152"/>
        <end position="188"/>
    </location>
</feature>
<dbReference type="GeneID" id="102822205"/>
<accession>A0A9B0TMA3</accession>
<protein>
    <submittedName>
        <fullName evidence="10">Tumor necrosis factor receptor superfamily member 1B</fullName>
    </submittedName>
</protein>
<feature type="region of interest" description="Disordered" evidence="6">
    <location>
        <begin position="329"/>
        <end position="349"/>
    </location>
</feature>
<feature type="domain" description="TNFR-Cys" evidence="8">
    <location>
        <begin position="190"/>
        <end position="231"/>
    </location>
</feature>
<keyword evidence="2" id="KW-0677">Repeat</keyword>
<evidence type="ECO:0000256" key="2">
    <source>
        <dbReference type="ARBA" id="ARBA00022737"/>
    </source>
</evidence>
<dbReference type="PANTHER" id="PTHR47386">
    <property type="entry name" value="TUMOR NECROSIS FACTOR RECEPTOR SUPERFAMILY MEMBER 1B"/>
    <property type="match status" value="1"/>
</dbReference>
<feature type="compositionally biased region" description="Polar residues" evidence="6">
    <location>
        <begin position="329"/>
        <end position="341"/>
    </location>
</feature>
<dbReference type="GO" id="GO:0008630">
    <property type="term" value="P:intrinsic apoptotic signaling pathway in response to DNA damage"/>
    <property type="evidence" value="ECO:0007669"/>
    <property type="project" value="TreeGrafter"/>
</dbReference>
<keyword evidence="7" id="KW-0812">Transmembrane</keyword>
<dbReference type="CTD" id="7133"/>
<evidence type="ECO:0000259" key="8">
    <source>
        <dbReference type="PROSITE" id="PS50050"/>
    </source>
</evidence>
<evidence type="ECO:0000313" key="10">
    <source>
        <dbReference type="RefSeq" id="XP_006866486.1"/>
    </source>
</evidence>
<feature type="disulfide bond" evidence="5">
    <location>
        <begin position="170"/>
        <end position="188"/>
    </location>
</feature>
<dbReference type="GO" id="GO:0016020">
    <property type="term" value="C:membrane"/>
    <property type="evidence" value="ECO:0007669"/>
    <property type="project" value="InterPro"/>
</dbReference>
<feature type="compositionally biased region" description="Low complexity" evidence="6">
    <location>
        <begin position="479"/>
        <end position="489"/>
    </location>
</feature>
<dbReference type="Pfam" id="PF00020">
    <property type="entry name" value="TNFR_c6"/>
    <property type="match status" value="2"/>
</dbReference>
<gene>
    <name evidence="10" type="primary">TNFRSF1B</name>
</gene>
<dbReference type="GO" id="GO:0005031">
    <property type="term" value="F:tumor necrosis factor receptor activity"/>
    <property type="evidence" value="ECO:0007669"/>
    <property type="project" value="InterPro"/>
</dbReference>
<feature type="transmembrane region" description="Helical" evidence="7">
    <location>
        <begin position="372"/>
        <end position="397"/>
    </location>
</feature>
<dbReference type="SMART" id="SM00208">
    <property type="entry name" value="TNFR"/>
    <property type="match status" value="4"/>
</dbReference>
<dbReference type="GO" id="GO:0006954">
    <property type="term" value="P:inflammatory response"/>
    <property type="evidence" value="ECO:0007669"/>
    <property type="project" value="InterPro"/>
</dbReference>
<feature type="disulfide bond" evidence="5">
    <location>
        <begin position="213"/>
        <end position="231"/>
    </location>
</feature>
<feature type="repeat" description="TNFR-Cys" evidence="5">
    <location>
        <begin position="276"/>
        <end position="313"/>
    </location>
</feature>
<dbReference type="FunFam" id="2.10.50.10:FF:000036">
    <property type="entry name" value="Tumor necrosis factor receptor superfamily member 1B"/>
    <property type="match status" value="1"/>
</dbReference>
<evidence type="ECO:0000256" key="6">
    <source>
        <dbReference type="SAM" id="MobiDB-lite"/>
    </source>
</evidence>
<dbReference type="SUPFAM" id="SSF57586">
    <property type="entry name" value="TNF receptor-like"/>
    <property type="match status" value="3"/>
</dbReference>
<comment type="caution">
    <text evidence="5">Lacks conserved residue(s) required for the propagation of feature annotation.</text>
</comment>
<feature type="domain" description="TNFR-Cys" evidence="8">
    <location>
        <begin position="232"/>
        <end position="274"/>
    </location>
</feature>
<dbReference type="InterPro" id="IPR033996">
    <property type="entry name" value="TNFRSF1B_N"/>
</dbReference>
<keyword evidence="7" id="KW-1133">Transmembrane helix</keyword>
<evidence type="ECO:0000256" key="1">
    <source>
        <dbReference type="ARBA" id="ARBA00022729"/>
    </source>
</evidence>
<dbReference type="GO" id="GO:0051044">
    <property type="term" value="P:positive regulation of membrane protein ectodomain proteolysis"/>
    <property type="evidence" value="ECO:0007669"/>
    <property type="project" value="TreeGrafter"/>
</dbReference>
<dbReference type="CDD" id="cd10577">
    <property type="entry name" value="TNFRSF1B"/>
    <property type="match status" value="1"/>
</dbReference>
<keyword evidence="1" id="KW-0732">Signal</keyword>
<feature type="region of interest" description="Disordered" evidence="6">
    <location>
        <begin position="508"/>
        <end position="589"/>
    </location>
</feature>
<evidence type="ECO:0000256" key="4">
    <source>
        <dbReference type="ARBA" id="ARBA00023180"/>
    </source>
</evidence>
<evidence type="ECO:0000256" key="7">
    <source>
        <dbReference type="SAM" id="Phobius"/>
    </source>
</evidence>
<feature type="compositionally biased region" description="Low complexity" evidence="6">
    <location>
        <begin position="439"/>
        <end position="448"/>
    </location>
</feature>
<dbReference type="PRINTS" id="PR01919">
    <property type="entry name" value="TNFACTORR1B"/>
</dbReference>
<keyword evidence="9" id="KW-1185">Reference proteome</keyword>
<organism evidence="9 10">
    <name type="scientific">Chrysochloris asiatica</name>
    <name type="common">Cape golden mole</name>
    <dbReference type="NCBI Taxonomy" id="185453"/>
    <lineage>
        <taxon>Eukaryota</taxon>
        <taxon>Metazoa</taxon>
        <taxon>Chordata</taxon>
        <taxon>Craniata</taxon>
        <taxon>Vertebrata</taxon>
        <taxon>Euteleostomi</taxon>
        <taxon>Mammalia</taxon>
        <taxon>Eutheria</taxon>
        <taxon>Afrotheria</taxon>
        <taxon>Chrysochloridae</taxon>
        <taxon>Chrysochlorinae</taxon>
        <taxon>Chrysochloris</taxon>
    </lineage>
</organism>
<feature type="compositionally biased region" description="Polar residues" evidence="6">
    <location>
        <begin position="508"/>
        <end position="530"/>
    </location>
</feature>
<sequence length="589" mass="62125">MRTRSHSPSDTLEGKVKLKASERRKPSAAPPPPPCPSSATQDVTAAGSPGARRQNSHEQSSSHGGRHRVPRPAVGARFRFQSEVLARKARSELERGARARPIPPRRAAAAGKVASAALWAALVVGLQLWAAMPAQAALLPPAPALELENSTKCQPNQYYDRTAQMCCSLCKPGEHVRTFCTATSDTVCDACEDGTYTELWNWVPECFSCDSPCSPSLMEAQTCTRKQNRMCTCKPGWYCTAMRKDGCRFCTRLRKCPPGFGVARPGNENSNVVCTPCGPGTFSNTTSSTDTCRPHRNCSVVAIPGNANMDTVCKALTPALMVTLGPVTTHQAGSTRPQPMESTPGPDTALSTFPLRSLGPSLPVEELSTGSLTLPIGLIVGVTAVGLLAIVLVNCIIMTQRKKKPSCLHGEAKVSHLLTDKARGAPGREEQQLLTTAPSSSSSSLESSANTPDRRETARNQSQAPDMEKTSGAGATQTSGVSSAVPSPSGYGTQVNVTCIVNVCSSSDHGSQCPSQTSSMSGDMNASPSGSPEDEEVPFSKEERPFQSQLGALETLQQSPEEKSLPLGVPDVGMKSSSPAGGGYVSLGR</sequence>
<dbReference type="InterPro" id="IPR001368">
    <property type="entry name" value="TNFR/NGFR_Cys_rich_reg"/>
</dbReference>
<keyword evidence="3 5" id="KW-1015">Disulfide bond</keyword>
<dbReference type="GO" id="GO:0048714">
    <property type="term" value="P:positive regulation of oligodendrocyte differentiation"/>
    <property type="evidence" value="ECO:0007669"/>
    <property type="project" value="TreeGrafter"/>
</dbReference>
<feature type="compositionally biased region" description="Basic and acidic residues" evidence="6">
    <location>
        <begin position="12"/>
        <end position="25"/>
    </location>
</feature>
<dbReference type="OrthoDB" id="9450607at2759"/>
<dbReference type="GO" id="GO:0042129">
    <property type="term" value="P:regulation of T cell proliferation"/>
    <property type="evidence" value="ECO:0007669"/>
    <property type="project" value="TreeGrafter"/>
</dbReference>
<feature type="disulfide bond" evidence="5">
    <location>
        <begin position="256"/>
        <end position="274"/>
    </location>
</feature>
<feature type="repeat" description="TNFR-Cys" evidence="5">
    <location>
        <begin position="190"/>
        <end position="231"/>
    </location>
</feature>
<feature type="disulfide bond" evidence="5">
    <location>
        <begin position="167"/>
        <end position="180"/>
    </location>
</feature>
<dbReference type="Gene3D" id="2.10.50.10">
    <property type="entry name" value="Tumor Necrosis Factor Receptor, subunit A, domain 2"/>
    <property type="match status" value="2"/>
</dbReference>
<name>A0A9B0TMA3_CHRAS</name>
<keyword evidence="10" id="KW-0675">Receptor</keyword>
<reference evidence="10" key="1">
    <citation type="submission" date="2025-08" db="UniProtKB">
        <authorList>
            <consortium name="RefSeq"/>
        </authorList>
    </citation>
    <scope>IDENTIFICATION</scope>
    <source>
        <tissue evidence="10">Spleen</tissue>
    </source>
</reference>
<dbReference type="GO" id="GO:0097191">
    <property type="term" value="P:extrinsic apoptotic signaling pathway"/>
    <property type="evidence" value="ECO:0007669"/>
    <property type="project" value="TreeGrafter"/>
</dbReference>
<feature type="region of interest" description="Disordered" evidence="6">
    <location>
        <begin position="423"/>
        <end position="489"/>
    </location>
</feature>
<keyword evidence="7" id="KW-0472">Membrane</keyword>
<feature type="compositionally biased region" description="Polar residues" evidence="6">
    <location>
        <begin position="1"/>
        <end position="10"/>
    </location>
</feature>
<feature type="compositionally biased region" description="Gly residues" evidence="6">
    <location>
        <begin position="580"/>
        <end position="589"/>
    </location>
</feature>
<dbReference type="PROSITE" id="PS00652">
    <property type="entry name" value="TNFR_NGFR_1"/>
    <property type="match status" value="2"/>
</dbReference>
<feature type="disulfide bond" evidence="5">
    <location>
        <begin position="277"/>
        <end position="292"/>
    </location>
</feature>
<dbReference type="Proteomes" id="UP000504623">
    <property type="component" value="Unplaced"/>
</dbReference>
<dbReference type="InterPro" id="IPR051670">
    <property type="entry name" value="TNF_chemokine_rcpt-like"/>
</dbReference>
<feature type="compositionally biased region" description="Polar residues" evidence="6">
    <location>
        <begin position="546"/>
        <end position="559"/>
    </location>
</feature>
<dbReference type="AlphaFoldDB" id="A0A9B0TMA3"/>
<dbReference type="GO" id="GO:0150079">
    <property type="term" value="P:negative regulation of neuroinflammatory response"/>
    <property type="evidence" value="ECO:0007669"/>
    <property type="project" value="TreeGrafter"/>
</dbReference>
<evidence type="ECO:0000313" key="9">
    <source>
        <dbReference type="Proteomes" id="UP000504623"/>
    </source>
</evidence>
<dbReference type="GO" id="GO:0031643">
    <property type="term" value="P:positive regulation of myelination"/>
    <property type="evidence" value="ECO:0007669"/>
    <property type="project" value="TreeGrafter"/>
</dbReference>
<keyword evidence="4" id="KW-0325">Glycoprotein</keyword>
<dbReference type="PANTHER" id="PTHR47386:SF1">
    <property type="entry name" value="TUMOR NECROSIS FACTOR RECEPTOR SUPERFAMILY MEMBER 1B"/>
    <property type="match status" value="1"/>
</dbReference>
<feature type="disulfide bond" evidence="5">
    <location>
        <begin position="191"/>
        <end position="206"/>
    </location>
</feature>
<dbReference type="GO" id="GO:0043120">
    <property type="term" value="F:tumor necrosis factor binding"/>
    <property type="evidence" value="ECO:0007669"/>
    <property type="project" value="TreeGrafter"/>
</dbReference>
<evidence type="ECO:0000256" key="3">
    <source>
        <dbReference type="ARBA" id="ARBA00023157"/>
    </source>
</evidence>
<dbReference type="RefSeq" id="XP_006866486.1">
    <property type="nucleotide sequence ID" value="XM_006866424.1"/>
</dbReference>
<feature type="domain" description="TNFR-Cys" evidence="8">
    <location>
        <begin position="152"/>
        <end position="188"/>
    </location>
</feature>
<proteinExistence type="predicted"/>
<feature type="repeat" description="TNFR-Cys" evidence="5">
    <location>
        <begin position="232"/>
        <end position="274"/>
    </location>
</feature>
<dbReference type="GO" id="GO:0002724">
    <property type="term" value="P:regulation of T cell cytokine production"/>
    <property type="evidence" value="ECO:0007669"/>
    <property type="project" value="TreeGrafter"/>
</dbReference>
<feature type="domain" description="TNFR-Cys" evidence="8">
    <location>
        <begin position="276"/>
        <end position="313"/>
    </location>
</feature>
<dbReference type="PROSITE" id="PS50050">
    <property type="entry name" value="TNFR_NGFR_2"/>
    <property type="match status" value="4"/>
</dbReference>